<keyword evidence="3" id="KW-0554">One-carbon metabolism</keyword>
<proteinExistence type="inferred from homology"/>
<dbReference type="Gene3D" id="3.40.50.1480">
    <property type="entry name" value="Adenosylhomocysteinase-like"/>
    <property type="match status" value="1"/>
</dbReference>
<keyword evidence="8" id="KW-1185">Reference proteome</keyword>
<evidence type="ECO:0000313" key="8">
    <source>
        <dbReference type="Proteomes" id="UP001206548"/>
    </source>
</evidence>
<dbReference type="InterPro" id="IPR000086">
    <property type="entry name" value="NUDIX_hydrolase_dom"/>
</dbReference>
<name>A0ABT2F7C0_9STRE</name>
<organism evidence="7 8">
    <name type="scientific">Streptococcus sciuri</name>
    <dbReference type="NCBI Taxonomy" id="2973939"/>
    <lineage>
        <taxon>Bacteria</taxon>
        <taxon>Bacillati</taxon>
        <taxon>Bacillota</taxon>
        <taxon>Bacilli</taxon>
        <taxon>Lactobacillales</taxon>
        <taxon>Streptococcaceae</taxon>
        <taxon>Streptococcus</taxon>
    </lineage>
</organism>
<protein>
    <submittedName>
        <fullName evidence="7">NUDIX domain-containing protein</fullName>
    </submittedName>
</protein>
<dbReference type="Gene3D" id="3.90.79.10">
    <property type="entry name" value="Nucleoside Triphosphate Pyrophosphohydrolase"/>
    <property type="match status" value="1"/>
</dbReference>
<dbReference type="SUPFAM" id="SSF55811">
    <property type="entry name" value="Nudix"/>
    <property type="match status" value="1"/>
</dbReference>
<evidence type="ECO:0000256" key="4">
    <source>
        <dbReference type="ARBA" id="ARBA00023027"/>
    </source>
</evidence>
<dbReference type="InterPro" id="IPR036291">
    <property type="entry name" value="NAD(P)-bd_dom_sf"/>
</dbReference>
<dbReference type="PANTHER" id="PTHR23420:SF0">
    <property type="entry name" value="ADENOSYLHOMOCYSTEINASE"/>
    <property type="match status" value="1"/>
</dbReference>
<dbReference type="Gene3D" id="3.40.50.720">
    <property type="entry name" value="NAD(P)-binding Rossmann-like Domain"/>
    <property type="match status" value="1"/>
</dbReference>
<comment type="cofactor">
    <cofactor evidence="1">
        <name>NAD(+)</name>
        <dbReference type="ChEBI" id="CHEBI:57540"/>
    </cofactor>
</comment>
<dbReference type="InterPro" id="IPR015797">
    <property type="entry name" value="NUDIX_hydrolase-like_dom_sf"/>
</dbReference>
<evidence type="ECO:0000256" key="2">
    <source>
        <dbReference type="ARBA" id="ARBA00007122"/>
    </source>
</evidence>
<evidence type="ECO:0000256" key="3">
    <source>
        <dbReference type="ARBA" id="ARBA00022563"/>
    </source>
</evidence>
<evidence type="ECO:0000256" key="1">
    <source>
        <dbReference type="ARBA" id="ARBA00001911"/>
    </source>
</evidence>
<dbReference type="InterPro" id="IPR015878">
    <property type="entry name" value="Ado_hCys_hydrolase_NAD-bd"/>
</dbReference>
<keyword evidence="5" id="KW-0812">Transmembrane</keyword>
<accession>A0ABT2F7C0</accession>
<sequence>MVNYKELVEGYLLNNFEEKDKLEQIWNHLREENQDKLIDRKNFIGHFTASAFVIAKKSEKILMLHHKVLRKYLQPGGHIEKVDINPLEAAKRELFEETGIDSKLLFYKCVEHLNELVPFNISIHKIPENKSKNEKSHYHYDLQYLFFVEDEIQVTINELESSFFEWIEWENFQNMIGYKNIAKKIELLQSSGFRAQESFLSKIVSKATFENVSCVAVQHIIPSSIPLIKTLKKVFGDRLVICAKPNSINQEVWNELKGFGVRMKVASRDDAFDENFCEITSKTILIDIGGYFVNISQKRNIPIICIVEDTENGIKKYEQNLLNTNYPIFSVARNPLKKNEDYLVGTDIVFGADYILHQKNLLIKYMNVACIGYGKIGYGICSRLRELGIKPKVIEKDHIRSVMAVRDGCEILMDKDLSNVDIVFCATGSKCLDILDFRSLKDGAFVATATSSDDEFDLNYINGEYSINNEGDYFTEYKNEDNYFYVLNQGIPANFAVSSALGNYILLVHAAILFILQKNVKSEKCDNLHSIYSLSETDNQYIAQLWLEHFNK</sequence>
<dbReference type="InterPro" id="IPR000043">
    <property type="entry name" value="Adenosylhomocysteinase-like"/>
</dbReference>
<gene>
    <name evidence="7" type="ORF">NXS10_05110</name>
</gene>
<dbReference type="Pfam" id="PF00293">
    <property type="entry name" value="NUDIX"/>
    <property type="match status" value="1"/>
</dbReference>
<keyword evidence="4" id="KW-0520">NAD</keyword>
<comment type="caution">
    <text evidence="7">The sequence shown here is derived from an EMBL/GenBank/DDBJ whole genome shotgun (WGS) entry which is preliminary data.</text>
</comment>
<evidence type="ECO:0000259" key="6">
    <source>
        <dbReference type="PROSITE" id="PS51462"/>
    </source>
</evidence>
<evidence type="ECO:0000256" key="5">
    <source>
        <dbReference type="SAM" id="Phobius"/>
    </source>
</evidence>
<dbReference type="Proteomes" id="UP001206548">
    <property type="component" value="Unassembled WGS sequence"/>
</dbReference>
<keyword evidence="5" id="KW-1133">Transmembrane helix</keyword>
<evidence type="ECO:0000313" key="7">
    <source>
        <dbReference type="EMBL" id="MCS4488334.1"/>
    </source>
</evidence>
<feature type="transmembrane region" description="Helical" evidence="5">
    <location>
        <begin position="495"/>
        <end position="516"/>
    </location>
</feature>
<keyword evidence="5" id="KW-0472">Membrane</keyword>
<dbReference type="PANTHER" id="PTHR23420">
    <property type="entry name" value="ADENOSYLHOMOCYSTEINASE"/>
    <property type="match status" value="1"/>
</dbReference>
<dbReference type="Pfam" id="PF00670">
    <property type="entry name" value="AdoHcyase_NAD"/>
    <property type="match status" value="1"/>
</dbReference>
<dbReference type="SMART" id="SM00997">
    <property type="entry name" value="AdoHcyase_NAD"/>
    <property type="match status" value="1"/>
</dbReference>
<dbReference type="RefSeq" id="WP_259138381.1">
    <property type="nucleotide sequence ID" value="NZ_JANUXX010000005.1"/>
</dbReference>
<dbReference type="InterPro" id="IPR042172">
    <property type="entry name" value="Adenosylhomocyst_ase-like_sf"/>
</dbReference>
<feature type="domain" description="Nudix hydrolase" evidence="6">
    <location>
        <begin position="44"/>
        <end position="189"/>
    </location>
</feature>
<comment type="similarity">
    <text evidence="2">Belongs to the adenosylhomocysteinase family.</text>
</comment>
<reference evidence="7 8" key="1">
    <citation type="journal article" date="2023" name="Int. J. Syst. Evol. Microbiol.">
        <title>Streptococcus sciuri sp. nov., Staphylococcus marylandisciuri sp. nov. and Staphylococcus americanisciuri sp. nov., isolated from faeces of eastern grey squirrel (Sciurus carolinensis).</title>
        <authorList>
            <person name="Volokhov D.V."/>
            <person name="Zagorodnyaya T.A."/>
            <person name="Furtak V.A."/>
            <person name="Nattanmai G."/>
            <person name="Randall L."/>
            <person name="Jose S."/>
            <person name="Gao Y."/>
            <person name="Eisenberg T."/>
            <person name="Delmonte P."/>
            <person name="Blom J."/>
            <person name="Mitchell K.K."/>
        </authorList>
    </citation>
    <scope>NUCLEOTIDE SEQUENCE [LARGE SCALE GENOMIC DNA]</scope>
    <source>
        <strain evidence="7 8">SQ9-PEA</strain>
    </source>
</reference>
<dbReference type="EMBL" id="JANUXX010000005">
    <property type="protein sequence ID" value="MCS4488334.1"/>
    <property type="molecule type" value="Genomic_DNA"/>
</dbReference>
<dbReference type="PROSITE" id="PS51462">
    <property type="entry name" value="NUDIX"/>
    <property type="match status" value="1"/>
</dbReference>
<dbReference type="CDD" id="cd03674">
    <property type="entry name" value="NUDIX_Hydrolase"/>
    <property type="match status" value="1"/>
</dbReference>
<dbReference type="SUPFAM" id="SSF51735">
    <property type="entry name" value="NAD(P)-binding Rossmann-fold domains"/>
    <property type="match status" value="1"/>
</dbReference>